<dbReference type="RefSeq" id="WP_267312079.1">
    <property type="nucleotide sequence ID" value="NZ_JABXXU010000010.1"/>
</dbReference>
<comment type="caution">
    <text evidence="2">The sequence shown here is derived from an EMBL/GenBank/DDBJ whole genome shotgun (WGS) entry which is preliminary data.</text>
</comment>
<gene>
    <name evidence="2" type="ORF">HW542_15140</name>
</gene>
<reference evidence="2 3" key="1">
    <citation type="submission" date="2020-06" db="EMBL/GenBank/DDBJ databases">
        <title>Synonyms of Asaia species.</title>
        <authorList>
            <person name="Sombolestani A."/>
        </authorList>
    </citation>
    <scope>NUCLEOTIDE SEQUENCE [LARGE SCALE GENOMIC DNA]</scope>
    <source>
        <strain evidence="2 3">LMG 27047</strain>
    </source>
</reference>
<name>A0ABX2P843_9PROT</name>
<dbReference type="Proteomes" id="UP001516351">
    <property type="component" value="Unassembled WGS sequence"/>
</dbReference>
<protein>
    <submittedName>
        <fullName evidence="2">Type IV secretion protein DotO</fullName>
    </submittedName>
</protein>
<dbReference type="EMBL" id="JABXXV010000010">
    <property type="protein sequence ID" value="NVN48133.1"/>
    <property type="molecule type" value="Genomic_DNA"/>
</dbReference>
<evidence type="ECO:0000256" key="1">
    <source>
        <dbReference type="SAM" id="MobiDB-lite"/>
    </source>
</evidence>
<evidence type="ECO:0000313" key="3">
    <source>
        <dbReference type="Proteomes" id="UP001516351"/>
    </source>
</evidence>
<sequence>MSDHPTIPAPAPRLFSRGFLPLVVLQGLGAAIWSRFRLPLTAFCDLATCSEAGLITYGGDYASIIRIDGMRKLATRAEIEDRARDICTRLGSSFEQPGHAAQFVYVSDPHGAGDTVARWIEDRKRLARGLNANFDDIFAERLKILPQYMRQERIWLVLWTRPGRLSRGERRAHTTDKQKAAGALPPFGDAQNPLLHDPALAAIHHAFVRNVAQLFADRDVQTEVLESKAALRIIRQELYPETIGSDWDPITPADPPPDTLPDEERPRNAEASLWPSLREQIFCGDAETDGFSAARLDTRLWLPLDVRSIGQVRPPIVELIANRGARSQPWRFSALIEGAPPTLMLWKKTLAGMLRFGANKTVFNAFEQIDAMRERRTDAIVKTRMSFATSAPDGEIELLRRRASSLGQAIGTWGGMSATTLCGDPLAGTLSSVPGLAIASTAPPTAAPLSQIMTMMPWARAGMPSSEGAALFRTGDGTIVPYDPSGRDRSAQLDLFIGGSRTGKSALMNLLLLATITSEAIMTSDGYRMPLIGKLDIGDSCSGFVDMVQSALPADQAHLAVHISLRLIDEHAINIFDTEPCCRRPLDYHRMFLTNFLNLVCAKPDGSAYDGMSQLLHDAIDAAYALRGDIGPSTKPRRYQPREEPVVARKIAALEIELPANPTWWDAADALGRAGDLHGASLATRRAVPTIRDLIDILSLSGSISADYRMVTPGTGNENIIDTCRRYLTSFIKQYPTLCQPTRIDLGAARIVALDIDAIAPEGSTPEARRQNELMYLLGFNIVSRQLFLVPEHADQVPKHVREALRAKFREISESFKRLECDEFQRTQGAPYVRAQFEDAARRGAKRNFTIGLASQRLVDFGDYLCNHSTGRFILSTDGPEEAALCREKFALTNQGNALLQTLTGPRDDGSGSPFLLQIKIRDQIYEMYLVNLMGPVELWALSTKKVDSSLRRRVYDALGSTTARQRLARVFPHGSAAKEVGRRQAARMKADLSEEMVRAGVIDEIALEIINGVGLGAVIRDDTHSHRDEAHYVS</sequence>
<dbReference type="InterPro" id="IPR027417">
    <property type="entry name" value="P-loop_NTPase"/>
</dbReference>
<evidence type="ECO:0000313" key="2">
    <source>
        <dbReference type="EMBL" id="NVN48133.1"/>
    </source>
</evidence>
<organism evidence="2 3">
    <name type="scientific">Asaia spathodeae</name>
    <dbReference type="NCBI Taxonomy" id="657016"/>
    <lineage>
        <taxon>Bacteria</taxon>
        <taxon>Pseudomonadati</taxon>
        <taxon>Pseudomonadota</taxon>
        <taxon>Alphaproteobacteria</taxon>
        <taxon>Acetobacterales</taxon>
        <taxon>Acetobacteraceae</taxon>
        <taxon>Asaia</taxon>
    </lineage>
</organism>
<keyword evidence="3" id="KW-1185">Reference proteome</keyword>
<feature type="region of interest" description="Disordered" evidence="1">
    <location>
        <begin position="245"/>
        <end position="269"/>
    </location>
</feature>
<dbReference type="SUPFAM" id="SSF52540">
    <property type="entry name" value="P-loop containing nucleoside triphosphate hydrolases"/>
    <property type="match status" value="1"/>
</dbReference>
<proteinExistence type="predicted"/>
<accession>A0ABX2P843</accession>